<dbReference type="EMBL" id="CAJPWZ010000716">
    <property type="protein sequence ID" value="CAG2199205.1"/>
    <property type="molecule type" value="Genomic_DNA"/>
</dbReference>
<protein>
    <submittedName>
        <fullName evidence="1">Uncharacterized protein</fullName>
    </submittedName>
</protein>
<accession>A0A8S3QUJ5</accession>
<keyword evidence="2" id="KW-1185">Reference proteome</keyword>
<dbReference type="AlphaFoldDB" id="A0A8S3QUJ5"/>
<sequence length="313" mass="35825">MKLQYCNSFRKSSFIIRNIGPLIAFEIALLHVDVYNFAPGIARDTEVHIPTNFWRIDELRSAVSASIQDEDPANPWIKDASGRHTNVTAMLDWPDSYDSDTDVTTIIKRHEESQAEEVVDETNGFIKSFRNVKNIVPTGTRNSVRSTHIYTIKMTMNRDSVLIGAQTPEESEDKKLKYIVTTPDDRRSTESNIDFGEDHKAKNFSTKPKITNTIANNTRELLPKTSNICWSNLSRQRKQSNHDRQYMELELADQASGGHAEDLSIKPTQENQNDFDLQLSLKQFMNELTLHGCEELKINPQKIKNTKQGRQQI</sequence>
<dbReference type="Proteomes" id="UP000683360">
    <property type="component" value="Unassembled WGS sequence"/>
</dbReference>
<comment type="caution">
    <text evidence="1">The sequence shown here is derived from an EMBL/GenBank/DDBJ whole genome shotgun (WGS) entry which is preliminary data.</text>
</comment>
<evidence type="ECO:0000313" key="2">
    <source>
        <dbReference type="Proteomes" id="UP000683360"/>
    </source>
</evidence>
<organism evidence="1 2">
    <name type="scientific">Mytilus edulis</name>
    <name type="common">Blue mussel</name>
    <dbReference type="NCBI Taxonomy" id="6550"/>
    <lineage>
        <taxon>Eukaryota</taxon>
        <taxon>Metazoa</taxon>
        <taxon>Spiralia</taxon>
        <taxon>Lophotrochozoa</taxon>
        <taxon>Mollusca</taxon>
        <taxon>Bivalvia</taxon>
        <taxon>Autobranchia</taxon>
        <taxon>Pteriomorphia</taxon>
        <taxon>Mytilida</taxon>
        <taxon>Mytiloidea</taxon>
        <taxon>Mytilidae</taxon>
        <taxon>Mytilinae</taxon>
        <taxon>Mytilus</taxon>
    </lineage>
</organism>
<evidence type="ECO:0000313" key="1">
    <source>
        <dbReference type="EMBL" id="CAG2199205.1"/>
    </source>
</evidence>
<name>A0A8S3QUJ5_MYTED</name>
<proteinExistence type="predicted"/>
<reference evidence="1" key="1">
    <citation type="submission" date="2021-03" db="EMBL/GenBank/DDBJ databases">
        <authorList>
            <person name="Bekaert M."/>
        </authorList>
    </citation>
    <scope>NUCLEOTIDE SEQUENCE</scope>
</reference>
<gene>
    <name evidence="1" type="ORF">MEDL_13930</name>
</gene>